<protein>
    <submittedName>
        <fullName evidence="10">Cytochrome o ubiquinol oxidase subunit III</fullName>
    </submittedName>
</protein>
<comment type="caution">
    <text evidence="10">The sequence shown here is derived from an EMBL/GenBank/DDBJ whole genome shotgun (WGS) entry which is preliminary data.</text>
</comment>
<evidence type="ECO:0000256" key="4">
    <source>
        <dbReference type="ARBA" id="ARBA00022692"/>
    </source>
</evidence>
<dbReference type="InterPro" id="IPR024791">
    <property type="entry name" value="Cyt_c/ubiquinol_Oxase_su3"/>
</dbReference>
<evidence type="ECO:0000256" key="8">
    <source>
        <dbReference type="SAM" id="Phobius"/>
    </source>
</evidence>
<dbReference type="SUPFAM" id="SSF81452">
    <property type="entry name" value="Cytochrome c oxidase subunit III-like"/>
    <property type="match status" value="1"/>
</dbReference>
<feature type="transmembrane region" description="Helical" evidence="8">
    <location>
        <begin position="12"/>
        <end position="36"/>
    </location>
</feature>
<dbReference type="Gene3D" id="1.20.120.80">
    <property type="entry name" value="Cytochrome c oxidase, subunit III, four-helix bundle"/>
    <property type="match status" value="1"/>
</dbReference>
<evidence type="ECO:0000256" key="3">
    <source>
        <dbReference type="ARBA" id="ARBA00022475"/>
    </source>
</evidence>
<dbReference type="Pfam" id="PF00510">
    <property type="entry name" value="COX3"/>
    <property type="match status" value="1"/>
</dbReference>
<feature type="transmembrane region" description="Helical" evidence="8">
    <location>
        <begin position="167"/>
        <end position="187"/>
    </location>
</feature>
<keyword evidence="4 7" id="KW-0812">Transmembrane</keyword>
<dbReference type="PROSITE" id="PS50253">
    <property type="entry name" value="COX3"/>
    <property type="match status" value="1"/>
</dbReference>
<evidence type="ECO:0000256" key="7">
    <source>
        <dbReference type="RuleBase" id="RU003376"/>
    </source>
</evidence>
<evidence type="ECO:0000256" key="1">
    <source>
        <dbReference type="ARBA" id="ARBA00004651"/>
    </source>
</evidence>
<keyword evidence="6 8" id="KW-0472">Membrane</keyword>
<gene>
    <name evidence="10" type="ORF">FGK63_04770</name>
</gene>
<comment type="similarity">
    <text evidence="2 7">Belongs to the cytochrome c oxidase subunit 3 family.</text>
</comment>
<dbReference type="RefSeq" id="WP_138840485.1">
    <property type="nucleotide sequence ID" value="NZ_VCPD01000002.1"/>
</dbReference>
<proteinExistence type="inferred from homology"/>
<sequence>MTTAVRHSDSEVSFGFWLYLMSDAILFGLIFATFVVMSTNLAGGPGGTDLFSMTNLSMQTALLLTSSLTVALAHHAAMEERIGPALVWLALTFALGAGFLVLEVRELSGFVASGAGPNRSGYLSAFFTLLSTHGLHVSAGLIWIGTMMMQLLLKGPNSRVLSRLSRLTLFWHFLDIVWIGIFSVVYLPELF</sequence>
<evidence type="ECO:0000313" key="10">
    <source>
        <dbReference type="EMBL" id="TMV08454.1"/>
    </source>
</evidence>
<comment type="subcellular location">
    <subcellularLocation>
        <location evidence="1 7">Cell membrane</location>
        <topology evidence="1 7">Multi-pass membrane protein</topology>
    </subcellularLocation>
</comment>
<keyword evidence="3" id="KW-1003">Cell membrane</keyword>
<dbReference type="EMBL" id="VCPD01000002">
    <property type="protein sequence ID" value="TMV08454.1"/>
    <property type="molecule type" value="Genomic_DNA"/>
</dbReference>
<accession>A0ABY2WZN5</accession>
<evidence type="ECO:0000256" key="2">
    <source>
        <dbReference type="ARBA" id="ARBA00010581"/>
    </source>
</evidence>
<keyword evidence="5 8" id="KW-1133">Transmembrane helix</keyword>
<feature type="transmembrane region" description="Helical" evidence="8">
    <location>
        <begin position="56"/>
        <end position="73"/>
    </location>
</feature>
<feature type="domain" description="Heme-copper oxidase subunit III family profile" evidence="9">
    <location>
        <begin position="1"/>
        <end position="190"/>
    </location>
</feature>
<organism evidence="10 11">
    <name type="scientific">Ruegeria sediminis</name>
    <dbReference type="NCBI Taxonomy" id="2583820"/>
    <lineage>
        <taxon>Bacteria</taxon>
        <taxon>Pseudomonadati</taxon>
        <taxon>Pseudomonadota</taxon>
        <taxon>Alphaproteobacteria</taxon>
        <taxon>Rhodobacterales</taxon>
        <taxon>Roseobacteraceae</taxon>
        <taxon>Ruegeria</taxon>
    </lineage>
</organism>
<dbReference type="PANTHER" id="PTHR11403">
    <property type="entry name" value="CYTOCHROME C OXIDASE SUBUNIT III"/>
    <property type="match status" value="1"/>
</dbReference>
<name>A0ABY2WZN5_9RHOB</name>
<evidence type="ECO:0000256" key="6">
    <source>
        <dbReference type="ARBA" id="ARBA00023136"/>
    </source>
</evidence>
<dbReference type="PANTHER" id="PTHR11403:SF2">
    <property type="entry name" value="CYTOCHROME BO(3) UBIQUINOL OXIDASE SUBUNIT 3"/>
    <property type="match status" value="1"/>
</dbReference>
<feature type="transmembrane region" description="Helical" evidence="8">
    <location>
        <begin position="122"/>
        <end position="146"/>
    </location>
</feature>
<dbReference type="Proteomes" id="UP001193035">
    <property type="component" value="Unassembled WGS sequence"/>
</dbReference>
<dbReference type="InterPro" id="IPR000298">
    <property type="entry name" value="Cyt_c_oxidase-like_su3"/>
</dbReference>
<evidence type="ECO:0000256" key="5">
    <source>
        <dbReference type="ARBA" id="ARBA00022989"/>
    </source>
</evidence>
<dbReference type="InterPro" id="IPR035973">
    <property type="entry name" value="Cyt_c_oxidase_su3-like_sf"/>
</dbReference>
<keyword evidence="11" id="KW-1185">Reference proteome</keyword>
<evidence type="ECO:0000313" key="11">
    <source>
        <dbReference type="Proteomes" id="UP001193035"/>
    </source>
</evidence>
<feature type="transmembrane region" description="Helical" evidence="8">
    <location>
        <begin position="85"/>
        <end position="102"/>
    </location>
</feature>
<reference evidence="10 11" key="1">
    <citation type="submission" date="2019-05" db="EMBL/GenBank/DDBJ databases">
        <title>Ruegeria sp. nov., isolated from tidal flat.</title>
        <authorList>
            <person name="Kim W."/>
        </authorList>
    </citation>
    <scope>NUCLEOTIDE SEQUENCE [LARGE SCALE GENOMIC DNA]</scope>
    <source>
        <strain evidence="10 11">CAU 1488</strain>
    </source>
</reference>
<dbReference type="InterPro" id="IPR013833">
    <property type="entry name" value="Cyt_c_oxidase_su3_a-hlx"/>
</dbReference>
<evidence type="ECO:0000259" key="9">
    <source>
        <dbReference type="PROSITE" id="PS50253"/>
    </source>
</evidence>